<evidence type="ECO:0000313" key="2">
    <source>
        <dbReference type="Proteomes" id="UP001319874"/>
    </source>
</evidence>
<organism evidence="1 2">
    <name type="scientific">Paraburkholderia terrae</name>
    <dbReference type="NCBI Taxonomy" id="311230"/>
    <lineage>
        <taxon>Bacteria</taxon>
        <taxon>Pseudomonadati</taxon>
        <taxon>Pseudomonadota</taxon>
        <taxon>Betaproteobacteria</taxon>
        <taxon>Burkholderiales</taxon>
        <taxon>Burkholderiaceae</taxon>
        <taxon>Paraburkholderia</taxon>
    </lineage>
</organism>
<proteinExistence type="predicted"/>
<evidence type="ECO:0000313" key="1">
    <source>
        <dbReference type="EMBL" id="BCZ84796.1"/>
    </source>
</evidence>
<keyword evidence="2" id="KW-1185">Reference proteome</keyword>
<dbReference type="Proteomes" id="UP001319874">
    <property type="component" value="Chromosome 4"/>
</dbReference>
<gene>
    <name evidence="1" type="ORF">PTKU64_84710</name>
</gene>
<name>A0ABN6JVI8_9BURK</name>
<sequence length="139" mass="15227">MSAHTTETQITPQTVANDSGCPGLATCRAISHESTDVIGLKVFKRNRPPVKPGNEEFTDVAQTVQTRCGGQPLYISKIRVKELKFVTYEPGNWHRSWRNDSLRAQQAKQMTERAAKVCGGAGTWLAAAADGKVHSKESM</sequence>
<dbReference type="EMBL" id="AP024958">
    <property type="protein sequence ID" value="BCZ84796.1"/>
    <property type="molecule type" value="Genomic_DNA"/>
</dbReference>
<accession>A0ABN6JVI8</accession>
<reference evidence="1 2" key="1">
    <citation type="journal article" date="2022" name="Front. Microbiol.">
        <title>Identification and characterization of a novel class of self-sufficient cytochrome P450 hydroxylase involved in cyclohexanecarboxylate degradation in Paraburkholderia terrae strain KU-64.</title>
        <authorList>
            <person name="Yamamoto T."/>
            <person name="Hasegawa Y."/>
            <person name="Iwaki H."/>
        </authorList>
    </citation>
    <scope>NUCLEOTIDE SEQUENCE [LARGE SCALE GENOMIC DNA]</scope>
    <source>
        <strain evidence="1 2">KU-64</strain>
    </source>
</reference>
<protein>
    <submittedName>
        <fullName evidence="1">Uncharacterized protein</fullName>
    </submittedName>
</protein>